<organism evidence="3 4">
    <name type="scientific">Actinomyces bowdenii</name>
    <dbReference type="NCBI Taxonomy" id="131109"/>
    <lineage>
        <taxon>Bacteria</taxon>
        <taxon>Bacillati</taxon>
        <taxon>Actinomycetota</taxon>
        <taxon>Actinomycetes</taxon>
        <taxon>Actinomycetales</taxon>
        <taxon>Actinomycetaceae</taxon>
        <taxon>Actinomyces</taxon>
    </lineage>
</organism>
<dbReference type="AlphaFoldDB" id="A0A853ERA8"/>
<feature type="domain" description="RelA/SpoT" evidence="2">
    <location>
        <begin position="87"/>
        <end position="204"/>
    </location>
</feature>
<dbReference type="SMART" id="SM00954">
    <property type="entry name" value="RelA_SpoT"/>
    <property type="match status" value="1"/>
</dbReference>
<dbReference type="Proteomes" id="UP000572528">
    <property type="component" value="Unassembled WGS sequence"/>
</dbReference>
<evidence type="ECO:0000313" key="3">
    <source>
        <dbReference type="EMBL" id="NYS70206.1"/>
    </source>
</evidence>
<reference evidence="3 4" key="1">
    <citation type="submission" date="2020-07" db="EMBL/GenBank/DDBJ databases">
        <title>MOT database genomes.</title>
        <authorList>
            <person name="Joseph S."/>
            <person name="Aduse-Opoku J."/>
            <person name="Hashim A."/>
            <person name="Wade W."/>
            <person name="Curtis M."/>
        </authorList>
    </citation>
    <scope>NUCLEOTIDE SEQUENCE [LARGE SCALE GENOMIC DNA]</scope>
    <source>
        <strain evidence="3 4">WMus004</strain>
    </source>
</reference>
<comment type="caution">
    <text evidence="3">The sequence shown here is derived from an EMBL/GenBank/DDBJ whole genome shotgun (WGS) entry which is preliminary data.</text>
</comment>
<accession>A0A853ERA8</accession>
<proteinExistence type="predicted"/>
<dbReference type="CDD" id="cd05399">
    <property type="entry name" value="NT_Rel-Spo_like"/>
    <property type="match status" value="1"/>
</dbReference>
<sequence>MRQAAQGRTPQPAGESAGSTTVSKSAARKAGTNLRRIARGEGHELDLETVLATIDAYRGGFISPLRAVNDELSALLEEHRIDADVSQRLKRMSTIVEKITQRESGLDLSRMQDIGGCRAVLVTDSVKALYTLCRLVCDHWAGAVKRYSDYVETPRPSGYRAIHVIVEQDGHLVEIQLRTQRMHQWAQIVEGLGDALGENYKQDGSSLVQDCALLLSKMYIGLDGGPRLSPEDEARLTDLLQQIRAMLASTHEEQP</sequence>
<dbReference type="SUPFAM" id="SSF81301">
    <property type="entry name" value="Nucleotidyltransferase"/>
    <property type="match status" value="1"/>
</dbReference>
<dbReference type="InterPro" id="IPR043519">
    <property type="entry name" value="NT_sf"/>
</dbReference>
<feature type="region of interest" description="Disordered" evidence="1">
    <location>
        <begin position="1"/>
        <end position="35"/>
    </location>
</feature>
<dbReference type="GO" id="GO:0015969">
    <property type="term" value="P:guanosine tetraphosphate metabolic process"/>
    <property type="evidence" value="ECO:0007669"/>
    <property type="project" value="InterPro"/>
</dbReference>
<gene>
    <name evidence="3" type="ORF">HZZ05_11945</name>
</gene>
<dbReference type="PANTHER" id="PTHR47837:SF1">
    <property type="entry name" value="GTP PYROPHOSPHOKINASE YJBM"/>
    <property type="match status" value="1"/>
</dbReference>
<dbReference type="PANTHER" id="PTHR47837">
    <property type="entry name" value="GTP PYROPHOSPHOKINASE YJBM"/>
    <property type="match status" value="1"/>
</dbReference>
<dbReference type="InterPro" id="IPR052366">
    <property type="entry name" value="GTP_Pyrophosphokinase"/>
</dbReference>
<dbReference type="EMBL" id="JACBXV010000233">
    <property type="protein sequence ID" value="NYS70206.1"/>
    <property type="molecule type" value="Genomic_DNA"/>
</dbReference>
<protein>
    <submittedName>
        <fullName evidence="3">RelA/SpoT domain-containing protein</fullName>
    </submittedName>
</protein>
<evidence type="ECO:0000313" key="4">
    <source>
        <dbReference type="Proteomes" id="UP000572528"/>
    </source>
</evidence>
<name>A0A853ERA8_9ACTO</name>
<dbReference type="InterPro" id="IPR007685">
    <property type="entry name" value="RelA_SpoT"/>
</dbReference>
<evidence type="ECO:0000259" key="2">
    <source>
        <dbReference type="SMART" id="SM00954"/>
    </source>
</evidence>
<dbReference type="RefSeq" id="WP_179901443.1">
    <property type="nucleotide sequence ID" value="NZ_JACBXV010000233.1"/>
</dbReference>
<evidence type="ECO:0000256" key="1">
    <source>
        <dbReference type="SAM" id="MobiDB-lite"/>
    </source>
</evidence>
<dbReference type="Gene3D" id="3.30.460.10">
    <property type="entry name" value="Beta Polymerase, domain 2"/>
    <property type="match status" value="1"/>
</dbReference>
<dbReference type="Pfam" id="PF04607">
    <property type="entry name" value="RelA_SpoT"/>
    <property type="match status" value="1"/>
</dbReference>